<accession>A0A7J7J5Y5</accession>
<dbReference type="AlphaFoldDB" id="A0A7J7J5Y5"/>
<evidence type="ECO:0008006" key="5">
    <source>
        <dbReference type="Google" id="ProtNLM"/>
    </source>
</evidence>
<proteinExistence type="predicted"/>
<comment type="caution">
    <text evidence="3">The sequence shown here is derived from an EMBL/GenBank/DDBJ whole genome shotgun (WGS) entry which is preliminary data.</text>
</comment>
<keyword evidence="4" id="KW-1185">Reference proteome</keyword>
<dbReference type="Proteomes" id="UP000593567">
    <property type="component" value="Unassembled WGS sequence"/>
</dbReference>
<name>A0A7J7J5Y5_BUGNE</name>
<feature type="compositionally biased region" description="Basic and acidic residues" evidence="1">
    <location>
        <begin position="62"/>
        <end position="80"/>
    </location>
</feature>
<feature type="region of interest" description="Disordered" evidence="1">
    <location>
        <begin position="115"/>
        <end position="141"/>
    </location>
</feature>
<sequence length="174" mass="19685">MDPVISYILAGVIVVVLAAIVYQAFTSKKSNESEPAAVRPRVLPGAELREDLPAGARRRRAGAVDRLRRAREAEAARRQEEDSDASANEEGDLFDYIAQPEGKIGAKKMAKLEEKARKRADREAMERERAEQKEREALLEEERKKEEARLLRLEAKKVCRSVLFSDREISPLEV</sequence>
<dbReference type="EMBL" id="VXIV02003042">
    <property type="protein sequence ID" value="KAF6021425.1"/>
    <property type="molecule type" value="Genomic_DNA"/>
</dbReference>
<evidence type="ECO:0000256" key="1">
    <source>
        <dbReference type="SAM" id="MobiDB-lite"/>
    </source>
</evidence>
<protein>
    <recommendedName>
        <fullName evidence="5">DDRGK domain-containing protein 1</fullName>
    </recommendedName>
</protein>
<evidence type="ECO:0000313" key="3">
    <source>
        <dbReference type="EMBL" id="KAF6021425.1"/>
    </source>
</evidence>
<feature type="region of interest" description="Disordered" evidence="1">
    <location>
        <begin position="31"/>
        <end position="91"/>
    </location>
</feature>
<keyword evidence="2" id="KW-0812">Transmembrane</keyword>
<feature type="compositionally biased region" description="Acidic residues" evidence="1">
    <location>
        <begin position="81"/>
        <end position="91"/>
    </location>
</feature>
<keyword evidence="2" id="KW-0472">Membrane</keyword>
<evidence type="ECO:0000256" key="2">
    <source>
        <dbReference type="SAM" id="Phobius"/>
    </source>
</evidence>
<feature type="transmembrane region" description="Helical" evidence="2">
    <location>
        <begin position="6"/>
        <end position="25"/>
    </location>
</feature>
<evidence type="ECO:0000313" key="4">
    <source>
        <dbReference type="Proteomes" id="UP000593567"/>
    </source>
</evidence>
<gene>
    <name evidence="3" type="ORF">EB796_020268</name>
</gene>
<reference evidence="3" key="1">
    <citation type="submission" date="2020-06" db="EMBL/GenBank/DDBJ databases">
        <title>Draft genome of Bugula neritina, a colonial animal packing powerful symbionts and potential medicines.</title>
        <authorList>
            <person name="Rayko M."/>
        </authorList>
    </citation>
    <scope>NUCLEOTIDE SEQUENCE [LARGE SCALE GENOMIC DNA]</scope>
    <source>
        <strain evidence="3">Kwan_BN1</strain>
    </source>
</reference>
<organism evidence="3 4">
    <name type="scientific">Bugula neritina</name>
    <name type="common">Brown bryozoan</name>
    <name type="synonym">Sertularia neritina</name>
    <dbReference type="NCBI Taxonomy" id="10212"/>
    <lineage>
        <taxon>Eukaryota</taxon>
        <taxon>Metazoa</taxon>
        <taxon>Spiralia</taxon>
        <taxon>Lophotrochozoa</taxon>
        <taxon>Bryozoa</taxon>
        <taxon>Gymnolaemata</taxon>
        <taxon>Cheilostomatida</taxon>
        <taxon>Flustrina</taxon>
        <taxon>Buguloidea</taxon>
        <taxon>Bugulidae</taxon>
        <taxon>Bugula</taxon>
    </lineage>
</organism>
<keyword evidence="2" id="KW-1133">Transmembrane helix</keyword>